<protein>
    <submittedName>
        <fullName evidence="1">Uncharacterized protein</fullName>
    </submittedName>
</protein>
<reference evidence="1" key="1">
    <citation type="submission" date="2020-05" db="EMBL/GenBank/DDBJ databases">
        <authorList>
            <person name="Chiriac C."/>
            <person name="Salcher M."/>
            <person name="Ghai R."/>
            <person name="Kavagutti S V."/>
        </authorList>
    </citation>
    <scope>NUCLEOTIDE SEQUENCE</scope>
</reference>
<accession>A0A6J5T2N3</accession>
<organism evidence="1">
    <name type="scientific">uncultured Caudovirales phage</name>
    <dbReference type="NCBI Taxonomy" id="2100421"/>
    <lineage>
        <taxon>Viruses</taxon>
        <taxon>Duplodnaviria</taxon>
        <taxon>Heunggongvirae</taxon>
        <taxon>Uroviricota</taxon>
        <taxon>Caudoviricetes</taxon>
        <taxon>Peduoviridae</taxon>
        <taxon>Maltschvirus</taxon>
        <taxon>Maltschvirus maltsch</taxon>
    </lineage>
</organism>
<proteinExistence type="predicted"/>
<dbReference type="EMBL" id="LR797503">
    <property type="protein sequence ID" value="CAB4221486.1"/>
    <property type="molecule type" value="Genomic_DNA"/>
</dbReference>
<gene>
    <name evidence="1" type="ORF">UFOVP1636_329</name>
</gene>
<evidence type="ECO:0000313" key="1">
    <source>
        <dbReference type="EMBL" id="CAB4221486.1"/>
    </source>
</evidence>
<sequence>MNERIKLLFEQAHIQPLATRSGQFAFTPPKTFSPEKFAELIVQKCANIGQQYADGNYEVYNQILEHFGLEEE</sequence>
<name>A0A6J5T2N3_9CAUD</name>